<keyword evidence="3" id="KW-1185">Reference proteome</keyword>
<sequence length="159" mass="18136">MTKRLEPSEHTPNLVKKMVDLAIAVRSSSLEDSLITLVEIRASQLNGCAYCLDMHVKEAKIAGERELRLLHIPVWHESTLFSERERAAMRWTEVLTRIPQKGISNEHWDAISAEFSEQEIAELTYLIMVINAWNRQAIAFRFEPGSTDRLYGLDKAGLA</sequence>
<reference evidence="2 3" key="1">
    <citation type="submission" date="2021-08" db="EMBL/GenBank/DDBJ databases">
        <title>Comparative Genomics Analysis of the Genus Qipengyuania Reveals Extensive Genetic Diversity and Metabolic Versatility, Including the Description of Fifteen Novel Species.</title>
        <authorList>
            <person name="Liu Y."/>
        </authorList>
    </citation>
    <scope>NUCLEOTIDE SEQUENCE [LARGE SCALE GENOMIC DNA]</scope>
    <source>
        <strain evidence="2 3">GH25</strain>
    </source>
</reference>
<evidence type="ECO:0000313" key="3">
    <source>
        <dbReference type="Proteomes" id="UP000776651"/>
    </source>
</evidence>
<gene>
    <name evidence="2" type="ORF">K3177_15045</name>
</gene>
<dbReference type="InterPro" id="IPR029032">
    <property type="entry name" value="AhpD-like"/>
</dbReference>
<organism evidence="2 3">
    <name type="scientific">Qipengyuania pacifica</name>
    <dbReference type="NCBI Taxonomy" id="2860199"/>
    <lineage>
        <taxon>Bacteria</taxon>
        <taxon>Pseudomonadati</taxon>
        <taxon>Pseudomonadota</taxon>
        <taxon>Alphaproteobacteria</taxon>
        <taxon>Sphingomonadales</taxon>
        <taxon>Erythrobacteraceae</taxon>
        <taxon>Qipengyuania</taxon>
    </lineage>
</organism>
<dbReference type="Pfam" id="PF02627">
    <property type="entry name" value="CMD"/>
    <property type="match status" value="1"/>
</dbReference>
<dbReference type="NCBIfam" id="TIGR00778">
    <property type="entry name" value="ahpD_dom"/>
    <property type="match status" value="1"/>
</dbReference>
<dbReference type="Proteomes" id="UP000776651">
    <property type="component" value="Unassembled WGS sequence"/>
</dbReference>
<name>A0ABS7JKA9_9SPHN</name>
<dbReference type="EMBL" id="JAIGNQ010000004">
    <property type="protein sequence ID" value="MBX7489823.1"/>
    <property type="molecule type" value="Genomic_DNA"/>
</dbReference>
<dbReference type="Gene3D" id="1.20.1290.10">
    <property type="entry name" value="AhpD-like"/>
    <property type="match status" value="1"/>
</dbReference>
<evidence type="ECO:0000259" key="1">
    <source>
        <dbReference type="Pfam" id="PF02627"/>
    </source>
</evidence>
<dbReference type="InterPro" id="IPR004675">
    <property type="entry name" value="AhpD_core"/>
</dbReference>
<accession>A0ABS7JKA9</accession>
<protein>
    <submittedName>
        <fullName evidence="2">Carboxymuconolactone decarboxylase family protein</fullName>
    </submittedName>
</protein>
<dbReference type="RefSeq" id="WP_221598891.1">
    <property type="nucleotide sequence ID" value="NZ_JAIGNQ010000004.1"/>
</dbReference>
<feature type="domain" description="Carboxymuconolactone decarboxylase-like" evidence="1">
    <location>
        <begin position="15"/>
        <end position="93"/>
    </location>
</feature>
<evidence type="ECO:0000313" key="2">
    <source>
        <dbReference type="EMBL" id="MBX7489823.1"/>
    </source>
</evidence>
<proteinExistence type="predicted"/>
<dbReference type="PANTHER" id="PTHR34846:SF10">
    <property type="entry name" value="CYTOPLASMIC PROTEIN"/>
    <property type="match status" value="1"/>
</dbReference>
<comment type="caution">
    <text evidence="2">The sequence shown here is derived from an EMBL/GenBank/DDBJ whole genome shotgun (WGS) entry which is preliminary data.</text>
</comment>
<dbReference type="InterPro" id="IPR003779">
    <property type="entry name" value="CMD-like"/>
</dbReference>
<dbReference type="SUPFAM" id="SSF69118">
    <property type="entry name" value="AhpD-like"/>
    <property type="match status" value="1"/>
</dbReference>
<dbReference type="PANTHER" id="PTHR34846">
    <property type="entry name" value="4-CARBOXYMUCONOLACTONE DECARBOXYLASE FAMILY PROTEIN (AFU_ORTHOLOGUE AFUA_6G11590)"/>
    <property type="match status" value="1"/>
</dbReference>